<dbReference type="HOGENOM" id="CLU_149252_0_0_9"/>
<evidence type="ECO:0008006" key="3">
    <source>
        <dbReference type="Google" id="ProtNLM"/>
    </source>
</evidence>
<dbReference type="Proteomes" id="UP000005435">
    <property type="component" value="Chromosome"/>
</dbReference>
<dbReference type="EMBL" id="CP003065">
    <property type="protein sequence ID" value="AEV68920.1"/>
    <property type="molecule type" value="Genomic_DNA"/>
</dbReference>
<evidence type="ECO:0000313" key="1">
    <source>
        <dbReference type="EMBL" id="AEV68920.1"/>
    </source>
</evidence>
<evidence type="ECO:0000313" key="2">
    <source>
        <dbReference type="Proteomes" id="UP000005435"/>
    </source>
</evidence>
<dbReference type="RefSeq" id="WP_014255495.1">
    <property type="nucleotide sequence ID" value="NC_016627.1"/>
</dbReference>
<name>G8LYF1_ACECE</name>
<proteinExistence type="predicted"/>
<organism evidence="1 2">
    <name type="scientific">Acetivibrio clariflavus (strain DSM 19732 / NBRC 101661 / EBR45)</name>
    <name type="common">Clostridium clariflavum</name>
    <dbReference type="NCBI Taxonomy" id="720554"/>
    <lineage>
        <taxon>Bacteria</taxon>
        <taxon>Bacillati</taxon>
        <taxon>Bacillota</taxon>
        <taxon>Clostridia</taxon>
        <taxon>Eubacteriales</taxon>
        <taxon>Oscillospiraceae</taxon>
        <taxon>Acetivibrio</taxon>
    </lineage>
</organism>
<dbReference type="Pfam" id="PF15588">
    <property type="entry name" value="Imm10"/>
    <property type="match status" value="1"/>
</dbReference>
<dbReference type="eggNOG" id="ENOG5032YJ7">
    <property type="taxonomic scope" value="Bacteria"/>
</dbReference>
<dbReference type="AlphaFoldDB" id="G8LYF1"/>
<reference evidence="2" key="1">
    <citation type="submission" date="2011-12" db="EMBL/GenBank/DDBJ databases">
        <title>Complete sequence of Clostridium clariflavum DSM 19732.</title>
        <authorList>
            <consortium name="US DOE Joint Genome Institute"/>
            <person name="Lucas S."/>
            <person name="Han J."/>
            <person name="Lapidus A."/>
            <person name="Cheng J.-F."/>
            <person name="Goodwin L."/>
            <person name="Pitluck S."/>
            <person name="Peters L."/>
            <person name="Teshima H."/>
            <person name="Detter J.C."/>
            <person name="Han C."/>
            <person name="Tapia R."/>
            <person name="Land M."/>
            <person name="Hauser L."/>
            <person name="Kyrpides N."/>
            <person name="Ivanova N."/>
            <person name="Pagani I."/>
            <person name="Kitzmiller T."/>
            <person name="Lynd L."/>
            <person name="Izquierdo J."/>
            <person name="Woyke T."/>
        </authorList>
    </citation>
    <scope>NUCLEOTIDE SEQUENCE [LARGE SCALE GENOMIC DNA]</scope>
    <source>
        <strain evidence="2">DSM 19732 / NBRC 101661 / EBR45</strain>
    </source>
</reference>
<dbReference type="InterPro" id="IPR028962">
    <property type="entry name" value="Imm10"/>
</dbReference>
<sequence length="128" mass="14835">MSTKLISNFVFAGIEDDVIMVGFADDEFNTKEHLLLQKALEFDEQDIALGHDKVHITYIDELYSSYGGIIKFELINDVIEIQFDKDTAKKLHTEEQLKVMLPQGYDKANLIYHLELMFKDNTDTLFIK</sequence>
<gene>
    <name evidence="1" type="ordered locus">Clocl_2335</name>
</gene>
<dbReference type="OrthoDB" id="2608987at2"/>
<keyword evidence="2" id="KW-1185">Reference proteome</keyword>
<reference evidence="1 2" key="2">
    <citation type="journal article" date="2012" name="Stand. Genomic Sci.">
        <title>Complete Genome Sequence of Clostridium clariflavum DSM 19732.</title>
        <authorList>
            <person name="Izquierdo J.A."/>
            <person name="Goodwin L."/>
            <person name="Davenport K.W."/>
            <person name="Teshima H."/>
            <person name="Bruce D."/>
            <person name="Detter C."/>
            <person name="Tapia R."/>
            <person name="Han S."/>
            <person name="Land M."/>
            <person name="Hauser L."/>
            <person name="Jeffries C.D."/>
            <person name="Han J."/>
            <person name="Pitluck S."/>
            <person name="Nolan M."/>
            <person name="Chen A."/>
            <person name="Huntemann M."/>
            <person name="Mavromatis K."/>
            <person name="Mikhailova N."/>
            <person name="Liolios K."/>
            <person name="Woyke T."/>
            <person name="Lynd L.R."/>
        </authorList>
    </citation>
    <scope>NUCLEOTIDE SEQUENCE [LARGE SCALE GENOMIC DNA]</scope>
    <source>
        <strain evidence="2">DSM 19732 / NBRC 101661 / EBR45</strain>
    </source>
</reference>
<accession>G8LYF1</accession>
<dbReference type="KEGG" id="ccl:Clocl_2335"/>
<protein>
    <recommendedName>
        <fullName evidence="3">Immunity protein 10</fullName>
    </recommendedName>
</protein>